<dbReference type="EMBL" id="BSPK01000090">
    <property type="protein sequence ID" value="GLS66047.1"/>
    <property type="molecule type" value="Genomic_DNA"/>
</dbReference>
<dbReference type="Proteomes" id="UP001156856">
    <property type="component" value="Unassembled WGS sequence"/>
</dbReference>
<name>A0A512JBZ0_9HYPH</name>
<protein>
    <recommendedName>
        <fullName evidence="1">B12-binding domain-containing protein</fullName>
    </recommendedName>
</protein>
<dbReference type="GO" id="GO:0046872">
    <property type="term" value="F:metal ion binding"/>
    <property type="evidence" value="ECO:0007669"/>
    <property type="project" value="InterPro"/>
</dbReference>
<dbReference type="EMBL" id="BJZU01000157">
    <property type="protein sequence ID" value="GEP07482.1"/>
    <property type="molecule type" value="Genomic_DNA"/>
</dbReference>
<dbReference type="Pfam" id="PF02310">
    <property type="entry name" value="B12-binding"/>
    <property type="match status" value="1"/>
</dbReference>
<proteinExistence type="predicted"/>
<evidence type="ECO:0000313" key="2">
    <source>
        <dbReference type="EMBL" id="GEP07482.1"/>
    </source>
</evidence>
<dbReference type="SUPFAM" id="SSF52242">
    <property type="entry name" value="Cobalamin (vitamin B12)-binding domain"/>
    <property type="match status" value="1"/>
</dbReference>
<dbReference type="GO" id="GO:0031419">
    <property type="term" value="F:cobalamin binding"/>
    <property type="evidence" value="ECO:0007669"/>
    <property type="project" value="InterPro"/>
</dbReference>
<evidence type="ECO:0000313" key="4">
    <source>
        <dbReference type="Proteomes" id="UP000321960"/>
    </source>
</evidence>
<accession>A0A512JBZ0</accession>
<organism evidence="2 4">
    <name type="scientific">Methylobacterium oxalidis</name>
    <dbReference type="NCBI Taxonomy" id="944322"/>
    <lineage>
        <taxon>Bacteria</taxon>
        <taxon>Pseudomonadati</taxon>
        <taxon>Pseudomonadota</taxon>
        <taxon>Alphaproteobacteria</taxon>
        <taxon>Hyphomicrobiales</taxon>
        <taxon>Methylobacteriaceae</taxon>
        <taxon>Methylobacterium</taxon>
    </lineage>
</organism>
<dbReference type="Gene3D" id="3.40.50.280">
    <property type="entry name" value="Cobalamin-binding domain"/>
    <property type="match status" value="1"/>
</dbReference>
<dbReference type="PROSITE" id="PS51332">
    <property type="entry name" value="B12_BINDING"/>
    <property type="match status" value="1"/>
</dbReference>
<reference evidence="2 4" key="3">
    <citation type="submission" date="2019-07" db="EMBL/GenBank/DDBJ databases">
        <title>Whole genome shotgun sequence of Methylobacterium oxalidis NBRC 107715.</title>
        <authorList>
            <person name="Hosoyama A."/>
            <person name="Uohara A."/>
            <person name="Ohji S."/>
            <person name="Ichikawa N."/>
        </authorList>
    </citation>
    <scope>NUCLEOTIDE SEQUENCE [LARGE SCALE GENOMIC DNA]</scope>
    <source>
        <strain evidence="2 4">NBRC 107715</strain>
    </source>
</reference>
<keyword evidence="5" id="KW-1185">Reference proteome</keyword>
<evidence type="ECO:0000313" key="3">
    <source>
        <dbReference type="EMBL" id="GLS66047.1"/>
    </source>
</evidence>
<reference evidence="3" key="1">
    <citation type="journal article" date="2014" name="Int. J. Syst. Evol. Microbiol.">
        <title>Complete genome of a new Firmicutes species belonging to the dominant human colonic microbiota ('Ruminococcus bicirculans') reveals two chromosomes and a selective capacity to utilize plant glucans.</title>
        <authorList>
            <consortium name="NISC Comparative Sequencing Program"/>
            <person name="Wegmann U."/>
            <person name="Louis P."/>
            <person name="Goesmann A."/>
            <person name="Henrissat B."/>
            <person name="Duncan S.H."/>
            <person name="Flint H.J."/>
        </authorList>
    </citation>
    <scope>NUCLEOTIDE SEQUENCE</scope>
    <source>
        <strain evidence="3">NBRC 107715</strain>
    </source>
</reference>
<evidence type="ECO:0000313" key="5">
    <source>
        <dbReference type="Proteomes" id="UP001156856"/>
    </source>
</evidence>
<reference evidence="3" key="4">
    <citation type="submission" date="2023-01" db="EMBL/GenBank/DDBJ databases">
        <title>Draft genome sequence of Methylobacterium oxalidis strain NBRC 107715.</title>
        <authorList>
            <person name="Sun Q."/>
            <person name="Mori K."/>
        </authorList>
    </citation>
    <scope>NUCLEOTIDE SEQUENCE</scope>
    <source>
        <strain evidence="3">NBRC 107715</strain>
    </source>
</reference>
<gene>
    <name evidence="3" type="ORF">GCM10007888_44290</name>
    <name evidence="2" type="ORF">MOX02_55200</name>
</gene>
<reference evidence="5" key="2">
    <citation type="journal article" date="2019" name="Int. J. Syst. Evol. Microbiol.">
        <title>The Global Catalogue of Microorganisms (GCM) 10K type strain sequencing project: providing services to taxonomists for standard genome sequencing and annotation.</title>
        <authorList>
            <consortium name="The Broad Institute Genomics Platform"/>
            <consortium name="The Broad Institute Genome Sequencing Center for Infectious Disease"/>
            <person name="Wu L."/>
            <person name="Ma J."/>
        </authorList>
    </citation>
    <scope>NUCLEOTIDE SEQUENCE [LARGE SCALE GENOMIC DNA]</scope>
    <source>
        <strain evidence="5">NBRC 107715</strain>
    </source>
</reference>
<dbReference type="Proteomes" id="UP000321960">
    <property type="component" value="Unassembled WGS sequence"/>
</dbReference>
<sequence length="303" mass="32835">MRDWGAMRNLDFLASGLAGLLTPEPPEAADIRRAYARKRAAQEARERHLALSDLVRTEIIPRLRLRHPTLEQAIVRSAPKLDTEFISEFTVLILAQDPVPAFSTFSELLGAGYAAGDLFLDLLAPSAALLGRLWEEDLCDFIEVTAGAARLQLLLAGFRIDGVPAATEERRRVLLIGAPGEQHRFGIAIVEQFLRTAGWEVTCGLDLEPQQIAALVRSEWFGVAGLTLSCETHVDRLAAVIQDVRRASRNGTIGIMVGGPVFLAKPELVTQMGADASAADAPTAVLLAQRLLDLAAQANRSDT</sequence>
<feature type="domain" description="B12-binding" evidence="1">
    <location>
        <begin position="170"/>
        <end position="302"/>
    </location>
</feature>
<dbReference type="CDD" id="cd02065">
    <property type="entry name" value="B12-binding_like"/>
    <property type="match status" value="1"/>
</dbReference>
<dbReference type="InterPro" id="IPR006158">
    <property type="entry name" value="Cobalamin-bd"/>
</dbReference>
<dbReference type="InterPro" id="IPR036724">
    <property type="entry name" value="Cobalamin-bd_sf"/>
</dbReference>
<evidence type="ECO:0000259" key="1">
    <source>
        <dbReference type="PROSITE" id="PS51332"/>
    </source>
</evidence>
<comment type="caution">
    <text evidence="2">The sequence shown here is derived from an EMBL/GenBank/DDBJ whole genome shotgun (WGS) entry which is preliminary data.</text>
</comment>
<dbReference type="AlphaFoldDB" id="A0A512JBZ0"/>